<dbReference type="PANTHER" id="PTHR33973">
    <property type="entry name" value="OS07G0153300 PROTEIN"/>
    <property type="match status" value="1"/>
</dbReference>
<dbReference type="eggNOG" id="ENOG502S3VD">
    <property type="taxonomic scope" value="Eukaryota"/>
</dbReference>
<evidence type="ECO:0000313" key="2">
    <source>
        <dbReference type="Proteomes" id="UP000018144"/>
    </source>
</evidence>
<evidence type="ECO:0000313" key="1">
    <source>
        <dbReference type="EMBL" id="CCX07112.1"/>
    </source>
</evidence>
<organism evidence="1 2">
    <name type="scientific">Pyronema omphalodes (strain CBS 100304)</name>
    <name type="common">Pyronema confluens</name>
    <dbReference type="NCBI Taxonomy" id="1076935"/>
    <lineage>
        <taxon>Eukaryota</taxon>
        <taxon>Fungi</taxon>
        <taxon>Dikarya</taxon>
        <taxon>Ascomycota</taxon>
        <taxon>Pezizomycotina</taxon>
        <taxon>Pezizomycetes</taxon>
        <taxon>Pezizales</taxon>
        <taxon>Pyronemataceae</taxon>
        <taxon>Pyronema</taxon>
    </lineage>
</organism>
<dbReference type="Pfam" id="PF07103">
    <property type="entry name" value="DUF1365"/>
    <property type="match status" value="1"/>
</dbReference>
<dbReference type="EMBL" id="HF935332">
    <property type="protein sequence ID" value="CCX07112.1"/>
    <property type="molecule type" value="Genomic_DNA"/>
</dbReference>
<name>U4KY54_PYROM</name>
<sequence>MHARFVPTKHRFRYPLFYVGFPLTQKGSVGNGSFLSIKPSISEIQQAKENGYKIKEWKTAFTVDPSKYLNPSLPFDEKLASILVRHNLNPSDYPHAYLITTPSFLGFCFNPVSYYYLYDRSYTLSAVILEVNNTFGEKHVYFLNATADTNIRPRRGYTFAGTMEKVFHISCFNHRSGSYLVQVKDPLENPKNPQVDMHLTVITAEGVKSMVARAFSVSDSFDILSGGSFRGWKIAAQWGWVNIAALVRTFWEAYKLHKKKTVVYVRPEPLEGSRKREATRSEREMQQLWLAYLKARVMAYPRALEVKVGLPEADPKKTPKEVVFRNGKKVAAGQEMKMLSLRVLNPRFFLRFFANQEVNQTLWLDCTLCSEEHRPVVMEEGTIRELRRLLEGPTTTSPASWTWKAIAKLRSWKTRKEVEASRHLTKTSVPKVHEDEHVNGMDAFYLSGTNACPKARKMYQWKVLYAVVTDVVGFGDAKNVEVYKEILKAGGVTLVASGVVALGWWLL</sequence>
<dbReference type="PANTHER" id="PTHR33973:SF4">
    <property type="entry name" value="OS07G0153300 PROTEIN"/>
    <property type="match status" value="1"/>
</dbReference>
<dbReference type="OrthoDB" id="3340520at2759"/>
<dbReference type="AlphaFoldDB" id="U4KY54"/>
<dbReference type="InterPro" id="IPR010775">
    <property type="entry name" value="DUF1365"/>
</dbReference>
<reference evidence="1 2" key="1">
    <citation type="journal article" date="2013" name="PLoS Genet.">
        <title>The genome and development-dependent transcriptomes of Pyronema confluens: a window into fungal evolution.</title>
        <authorList>
            <person name="Traeger S."/>
            <person name="Altegoer F."/>
            <person name="Freitag M."/>
            <person name="Gabaldon T."/>
            <person name="Kempken F."/>
            <person name="Kumar A."/>
            <person name="Marcet-Houben M."/>
            <person name="Poggeler S."/>
            <person name="Stajich J.E."/>
            <person name="Nowrousian M."/>
        </authorList>
    </citation>
    <scope>NUCLEOTIDE SEQUENCE [LARGE SCALE GENOMIC DNA]</scope>
    <source>
        <strain evidence="2">CBS 100304</strain>
        <tissue evidence="1">Vegetative mycelium</tissue>
    </source>
</reference>
<dbReference type="OMA" id="PVSYYYL"/>
<gene>
    <name evidence="1" type="ORF">PCON_06699</name>
</gene>
<accession>U4KY54</accession>
<proteinExistence type="predicted"/>
<protein>
    <submittedName>
        <fullName evidence="1">Uncharacterized protein</fullName>
    </submittedName>
</protein>
<dbReference type="Proteomes" id="UP000018144">
    <property type="component" value="Unassembled WGS sequence"/>
</dbReference>
<keyword evidence="2" id="KW-1185">Reference proteome</keyword>